<gene>
    <name evidence="1" type="ORF">HPB47_016689</name>
</gene>
<accession>A0AC60QQ90</accession>
<evidence type="ECO:0000313" key="1">
    <source>
        <dbReference type="EMBL" id="KAG0439319.1"/>
    </source>
</evidence>
<evidence type="ECO:0000313" key="2">
    <source>
        <dbReference type="Proteomes" id="UP000805193"/>
    </source>
</evidence>
<dbReference type="Proteomes" id="UP000805193">
    <property type="component" value="Unassembled WGS sequence"/>
</dbReference>
<reference evidence="1 2" key="1">
    <citation type="journal article" date="2020" name="Cell">
        <title>Large-Scale Comparative Analyses of Tick Genomes Elucidate Their Genetic Diversity and Vector Capacities.</title>
        <authorList>
            <consortium name="Tick Genome and Microbiome Consortium (TIGMIC)"/>
            <person name="Jia N."/>
            <person name="Wang J."/>
            <person name="Shi W."/>
            <person name="Du L."/>
            <person name="Sun Y."/>
            <person name="Zhan W."/>
            <person name="Jiang J.F."/>
            <person name="Wang Q."/>
            <person name="Zhang B."/>
            <person name="Ji P."/>
            <person name="Bell-Sakyi L."/>
            <person name="Cui X.M."/>
            <person name="Yuan T.T."/>
            <person name="Jiang B.G."/>
            <person name="Yang W.F."/>
            <person name="Lam T.T."/>
            <person name="Chang Q.C."/>
            <person name="Ding S.J."/>
            <person name="Wang X.J."/>
            <person name="Zhu J.G."/>
            <person name="Ruan X.D."/>
            <person name="Zhao L."/>
            <person name="Wei J.T."/>
            <person name="Ye R.Z."/>
            <person name="Que T.C."/>
            <person name="Du C.H."/>
            <person name="Zhou Y.H."/>
            <person name="Cheng J.X."/>
            <person name="Dai P.F."/>
            <person name="Guo W.B."/>
            <person name="Han X.H."/>
            <person name="Huang E.J."/>
            <person name="Li L.F."/>
            <person name="Wei W."/>
            <person name="Gao Y.C."/>
            <person name="Liu J.Z."/>
            <person name="Shao H.Z."/>
            <person name="Wang X."/>
            <person name="Wang C.C."/>
            <person name="Yang T.C."/>
            <person name="Huo Q.B."/>
            <person name="Li W."/>
            <person name="Chen H.Y."/>
            <person name="Chen S.E."/>
            <person name="Zhou L.G."/>
            <person name="Ni X.B."/>
            <person name="Tian J.H."/>
            <person name="Sheng Y."/>
            <person name="Liu T."/>
            <person name="Pan Y.S."/>
            <person name="Xia L.Y."/>
            <person name="Li J."/>
            <person name="Zhao F."/>
            <person name="Cao W.C."/>
        </authorList>
    </citation>
    <scope>NUCLEOTIDE SEQUENCE [LARGE SCALE GENOMIC DNA]</scope>
    <source>
        <strain evidence="1">Iper-2018</strain>
    </source>
</reference>
<protein>
    <submittedName>
        <fullName evidence="1">Uncharacterized protein</fullName>
    </submittedName>
</protein>
<keyword evidence="2" id="KW-1185">Reference proteome</keyword>
<organism evidence="1 2">
    <name type="scientific">Ixodes persulcatus</name>
    <name type="common">Taiga tick</name>
    <dbReference type="NCBI Taxonomy" id="34615"/>
    <lineage>
        <taxon>Eukaryota</taxon>
        <taxon>Metazoa</taxon>
        <taxon>Ecdysozoa</taxon>
        <taxon>Arthropoda</taxon>
        <taxon>Chelicerata</taxon>
        <taxon>Arachnida</taxon>
        <taxon>Acari</taxon>
        <taxon>Parasitiformes</taxon>
        <taxon>Ixodida</taxon>
        <taxon>Ixodoidea</taxon>
        <taxon>Ixodidae</taxon>
        <taxon>Ixodinae</taxon>
        <taxon>Ixodes</taxon>
    </lineage>
</organism>
<sequence>MGATGTEFRGGPDQRLLSELHWRLQPQRPWTTLLLDRRPPHLPPAVADSGAPSRVVLPVFLGCTMEDEDREARGPCFAPDPGIVYCGVCSTLQLHKVHEKCRYHRDRVRVTTLSSNPVPADLHTALDQLGALEAVLAYMTTKPGGDCGRLVGGGVYINGGVHTDWLEPPAREEREHILWPLGEETVLRDLKLIGRAAMHSAAPPPSRLSGSMASPRDSNQLKKCWGNLKQKWKNERSDERRKTHKTGGGPPPTPMSAISVLVGAVAGHMATRLDNDNDSDGAAYLPPVQNEPVVRLLEGMVDCDPVYEYAANRKPGRGPPIVVLYPITGGGHLGAGDLSRQLLSDCCYECGQPGHQRNQCPRLLDTKNKRWHETAAKG</sequence>
<dbReference type="EMBL" id="JABSTQ010005434">
    <property type="protein sequence ID" value="KAG0439319.1"/>
    <property type="molecule type" value="Genomic_DNA"/>
</dbReference>
<name>A0AC60QQ90_IXOPE</name>
<proteinExistence type="predicted"/>
<comment type="caution">
    <text evidence="1">The sequence shown here is derived from an EMBL/GenBank/DDBJ whole genome shotgun (WGS) entry which is preliminary data.</text>
</comment>